<dbReference type="AlphaFoldDB" id="A0A4W6G5J1"/>
<evidence type="ECO:0000259" key="3">
    <source>
        <dbReference type="Pfam" id="PF13891"/>
    </source>
</evidence>
<evidence type="ECO:0000256" key="2">
    <source>
        <dbReference type="ARBA" id="ARBA00023242"/>
    </source>
</evidence>
<name>A0A4W6G5J1_LATCA</name>
<reference evidence="4" key="2">
    <citation type="submission" date="2025-08" db="UniProtKB">
        <authorList>
            <consortium name="Ensembl"/>
        </authorList>
    </citation>
    <scope>IDENTIFICATION</scope>
</reference>
<protein>
    <recommendedName>
        <fullName evidence="3">KANL2-like probable zinc-finger domain-containing protein</fullName>
    </recommendedName>
</protein>
<dbReference type="Pfam" id="PF13891">
    <property type="entry name" value="zf-C3HC3H_KANSL2"/>
    <property type="match status" value="1"/>
</dbReference>
<reference evidence="4" key="3">
    <citation type="submission" date="2025-09" db="UniProtKB">
        <authorList>
            <consortium name="Ensembl"/>
        </authorList>
    </citation>
    <scope>IDENTIFICATION</scope>
</reference>
<evidence type="ECO:0000256" key="1">
    <source>
        <dbReference type="ARBA" id="ARBA00004123"/>
    </source>
</evidence>
<keyword evidence="2" id="KW-0539">Nucleus</keyword>
<dbReference type="PANTHER" id="PTHR16198:SF2">
    <property type="entry name" value="INO80 COMPLEX SUBUNIT D"/>
    <property type="match status" value="1"/>
</dbReference>
<reference evidence="5" key="1">
    <citation type="submission" date="2015-09" db="EMBL/GenBank/DDBJ databases">
        <authorList>
            <person name="Sai Rama Sridatta P."/>
        </authorList>
    </citation>
    <scope>NUCLEOTIDE SEQUENCE [LARGE SCALE GENOMIC DNA]</scope>
</reference>
<dbReference type="Ensembl" id="ENSLCAT00010060462.1">
    <property type="protein sequence ID" value="ENSLCAP00010058857.1"/>
    <property type="gene ID" value="ENSLCAG00010027442.1"/>
</dbReference>
<dbReference type="Proteomes" id="UP000314980">
    <property type="component" value="Unassembled WGS sequence"/>
</dbReference>
<keyword evidence="5" id="KW-1185">Reference proteome</keyword>
<evidence type="ECO:0000313" key="4">
    <source>
        <dbReference type="Ensembl" id="ENSLCAP00010058857.1"/>
    </source>
</evidence>
<dbReference type="PANTHER" id="PTHR16198">
    <property type="match status" value="1"/>
</dbReference>
<dbReference type="GO" id="GO:0005634">
    <property type="term" value="C:nucleus"/>
    <property type="evidence" value="ECO:0007669"/>
    <property type="project" value="UniProtKB-SubCell"/>
</dbReference>
<accession>A0A4W6G5J1</accession>
<organism evidence="4 5">
    <name type="scientific">Lates calcarifer</name>
    <name type="common">Barramundi</name>
    <name type="synonym">Holocentrus calcarifer</name>
    <dbReference type="NCBI Taxonomy" id="8187"/>
    <lineage>
        <taxon>Eukaryota</taxon>
        <taxon>Metazoa</taxon>
        <taxon>Chordata</taxon>
        <taxon>Craniata</taxon>
        <taxon>Vertebrata</taxon>
        <taxon>Euteleostomi</taxon>
        <taxon>Actinopterygii</taxon>
        <taxon>Neopterygii</taxon>
        <taxon>Teleostei</taxon>
        <taxon>Neoteleostei</taxon>
        <taxon>Acanthomorphata</taxon>
        <taxon>Carangaria</taxon>
        <taxon>Carangaria incertae sedis</taxon>
        <taxon>Centropomidae</taxon>
        <taxon>Lates</taxon>
    </lineage>
</organism>
<dbReference type="STRING" id="8187.ENSLCAP00010058857"/>
<sequence>MYEGKHIHFSEVDNKPLCSYSPKLCKQRRLNGYAFCIRHVLEDKTAPFKQCEYVAKYNSQRCTNPIPKSEDRRCV</sequence>
<dbReference type="InParanoid" id="A0A4W6G5J1"/>
<comment type="subcellular location">
    <subcellularLocation>
        <location evidence="1">Nucleus</location>
    </subcellularLocation>
</comment>
<feature type="domain" description="KANL2-like probable zinc-finger" evidence="3">
    <location>
        <begin position="18"/>
        <end position="73"/>
    </location>
</feature>
<proteinExistence type="predicted"/>
<dbReference type="InterPro" id="IPR025927">
    <property type="entry name" value="Znf_KANL2-like"/>
</dbReference>
<evidence type="ECO:0000313" key="5">
    <source>
        <dbReference type="Proteomes" id="UP000314980"/>
    </source>
</evidence>
<dbReference type="GeneTree" id="ENSGT00940000157974"/>